<dbReference type="PANTHER" id="PTHR30572">
    <property type="entry name" value="MEMBRANE COMPONENT OF TRANSPORTER-RELATED"/>
    <property type="match status" value="1"/>
</dbReference>
<organism evidence="3 4">
    <name type="scientific">Candidatus Acidiferrum panamense</name>
    <dbReference type="NCBI Taxonomy" id="2741543"/>
    <lineage>
        <taxon>Bacteria</taxon>
        <taxon>Pseudomonadati</taxon>
        <taxon>Acidobacteriota</taxon>
        <taxon>Terriglobia</taxon>
        <taxon>Candidatus Acidiferrales</taxon>
        <taxon>Candidatus Acidiferrum</taxon>
    </lineage>
</organism>
<dbReference type="InterPro" id="IPR050250">
    <property type="entry name" value="Macrolide_Exporter_MacB"/>
</dbReference>
<dbReference type="PANTHER" id="PTHR30572:SF4">
    <property type="entry name" value="ABC TRANSPORTER PERMEASE YTRF"/>
    <property type="match status" value="1"/>
</dbReference>
<accession>A0A7V8SZX9</accession>
<dbReference type="Pfam" id="PF12704">
    <property type="entry name" value="MacB_PCD"/>
    <property type="match status" value="1"/>
</dbReference>
<gene>
    <name evidence="3" type="ORF">HRJ53_26905</name>
</gene>
<comment type="caution">
    <text evidence="3">The sequence shown here is derived from an EMBL/GenBank/DDBJ whole genome shotgun (WGS) entry which is preliminary data.</text>
</comment>
<name>A0A7V8SZX9_9BACT</name>
<evidence type="ECO:0000259" key="2">
    <source>
        <dbReference type="Pfam" id="PF12704"/>
    </source>
</evidence>
<evidence type="ECO:0000313" key="3">
    <source>
        <dbReference type="EMBL" id="MBA0088634.1"/>
    </source>
</evidence>
<feature type="domain" description="MacB-like periplasmic core" evidence="2">
    <location>
        <begin position="54"/>
        <end position="276"/>
    </location>
</feature>
<dbReference type="Proteomes" id="UP000567293">
    <property type="component" value="Unassembled WGS sequence"/>
</dbReference>
<reference evidence="3" key="1">
    <citation type="submission" date="2020-06" db="EMBL/GenBank/DDBJ databases">
        <title>Legume-microbial interactions unlock mineral nutrients during tropical forest succession.</title>
        <authorList>
            <person name="Epihov D.Z."/>
        </authorList>
    </citation>
    <scope>NUCLEOTIDE SEQUENCE [LARGE SCALE GENOMIC DNA]</scope>
    <source>
        <strain evidence="3">Pan2503</strain>
    </source>
</reference>
<dbReference type="GO" id="GO:0022857">
    <property type="term" value="F:transmembrane transporter activity"/>
    <property type="evidence" value="ECO:0007669"/>
    <property type="project" value="TreeGrafter"/>
</dbReference>
<keyword evidence="1" id="KW-0472">Membrane</keyword>
<feature type="transmembrane region" description="Helical" evidence="1">
    <location>
        <begin position="313"/>
        <end position="337"/>
    </location>
</feature>
<feature type="transmembrane region" description="Helical" evidence="1">
    <location>
        <begin position="55"/>
        <end position="82"/>
    </location>
</feature>
<feature type="non-terminal residue" evidence="3">
    <location>
        <position position="349"/>
    </location>
</feature>
<keyword evidence="4" id="KW-1185">Reference proteome</keyword>
<dbReference type="AlphaFoldDB" id="A0A7V8SZX9"/>
<keyword evidence="1" id="KW-0812">Transmembrane</keyword>
<dbReference type="GO" id="GO:0005886">
    <property type="term" value="C:plasma membrane"/>
    <property type="evidence" value="ECO:0007669"/>
    <property type="project" value="TreeGrafter"/>
</dbReference>
<dbReference type="EMBL" id="JACDQQ010002602">
    <property type="protein sequence ID" value="MBA0088634.1"/>
    <property type="molecule type" value="Genomic_DNA"/>
</dbReference>
<evidence type="ECO:0000313" key="4">
    <source>
        <dbReference type="Proteomes" id="UP000567293"/>
    </source>
</evidence>
<keyword evidence="1" id="KW-1133">Transmembrane helix</keyword>
<proteinExistence type="predicted"/>
<dbReference type="InterPro" id="IPR025857">
    <property type="entry name" value="MacB_PCD"/>
</dbReference>
<evidence type="ECO:0000256" key="1">
    <source>
        <dbReference type="SAM" id="Phobius"/>
    </source>
</evidence>
<protein>
    <submittedName>
        <fullName evidence="3">ABC transporter permease</fullName>
    </submittedName>
</protein>
<sequence length="349" mass="38608">MGVAPIESFVAIPRAIPPTADAAGKQGRVRRAAITLWETLRLALDSLRAHKLRSFLTLFGVIMAVTTLVVVMSAIAGLNLYVANRVANLGANVFIVDRFGILTSRDEFQKAQKRPLITFDDYMRLRDTMQTAQAVAAVDDRNAQTRSGDIKMENTDVMGASANFADVRNIDVAQGRFITPADDEHRSEVVFLGADLATKFFPNVDPIGKTIRAETHSYQVIGVAEPFGSAFGQSQDNYMIIPLNTYTKEWHRQNDWLTIFVQSPSAEMMLACEDEARMLMRAWRKVPYNAKDNFAILGSDSIMALWHDLTGNLAFVAMALVSVFLVVGGIVIMNIMLASVTERTREIGL</sequence>